<feature type="transmembrane region" description="Helical" evidence="6">
    <location>
        <begin position="107"/>
        <end position="125"/>
    </location>
</feature>
<evidence type="ECO:0000256" key="1">
    <source>
        <dbReference type="ARBA" id="ARBA00004141"/>
    </source>
</evidence>
<dbReference type="PANTHER" id="PTHR45649">
    <property type="entry name" value="AMINO-ACID PERMEASE BAT1"/>
    <property type="match status" value="1"/>
</dbReference>
<evidence type="ECO:0000313" key="7">
    <source>
        <dbReference type="EMBL" id="KEF59936.1"/>
    </source>
</evidence>
<feature type="transmembrane region" description="Helical" evidence="6">
    <location>
        <begin position="145"/>
        <end position="163"/>
    </location>
</feature>
<dbReference type="RefSeq" id="XP_013262526.1">
    <property type="nucleotide sequence ID" value="XM_013407072.1"/>
</dbReference>
<feature type="transmembrane region" description="Helical" evidence="6">
    <location>
        <begin position="388"/>
        <end position="408"/>
    </location>
</feature>
<comment type="subcellular location">
    <subcellularLocation>
        <location evidence="1">Membrane</location>
        <topology evidence="1">Multi-pass membrane protein</topology>
    </subcellularLocation>
</comment>
<keyword evidence="4 6" id="KW-1133">Transmembrane helix</keyword>
<evidence type="ECO:0000256" key="2">
    <source>
        <dbReference type="ARBA" id="ARBA00022448"/>
    </source>
</evidence>
<dbReference type="OrthoDB" id="2417308at2759"/>
<reference evidence="7 8" key="1">
    <citation type="submission" date="2013-03" db="EMBL/GenBank/DDBJ databases">
        <title>The Genome Sequence of Exophiala aquamarina CBS 119918.</title>
        <authorList>
            <consortium name="The Broad Institute Genomics Platform"/>
            <person name="Cuomo C."/>
            <person name="de Hoog S."/>
            <person name="Gorbushina A."/>
            <person name="Walker B."/>
            <person name="Young S.K."/>
            <person name="Zeng Q."/>
            <person name="Gargeya S."/>
            <person name="Fitzgerald M."/>
            <person name="Haas B."/>
            <person name="Abouelleil A."/>
            <person name="Allen A.W."/>
            <person name="Alvarado L."/>
            <person name="Arachchi H.M."/>
            <person name="Berlin A.M."/>
            <person name="Chapman S.B."/>
            <person name="Gainer-Dewar J."/>
            <person name="Goldberg J."/>
            <person name="Griggs A."/>
            <person name="Gujja S."/>
            <person name="Hansen M."/>
            <person name="Howarth C."/>
            <person name="Imamovic A."/>
            <person name="Ireland A."/>
            <person name="Larimer J."/>
            <person name="McCowan C."/>
            <person name="Murphy C."/>
            <person name="Pearson M."/>
            <person name="Poon T.W."/>
            <person name="Priest M."/>
            <person name="Roberts A."/>
            <person name="Saif S."/>
            <person name="Shea T."/>
            <person name="Sisk P."/>
            <person name="Sykes S."/>
            <person name="Wortman J."/>
            <person name="Nusbaum C."/>
            <person name="Birren B."/>
        </authorList>
    </citation>
    <scope>NUCLEOTIDE SEQUENCE [LARGE SCALE GENOMIC DNA]</scope>
    <source>
        <strain evidence="7 8">CBS 119918</strain>
    </source>
</reference>
<dbReference type="Gene3D" id="1.20.1740.10">
    <property type="entry name" value="Amino acid/polyamine transporter I"/>
    <property type="match status" value="1"/>
</dbReference>
<evidence type="ECO:0000256" key="6">
    <source>
        <dbReference type="SAM" id="Phobius"/>
    </source>
</evidence>
<dbReference type="GO" id="GO:0016020">
    <property type="term" value="C:membrane"/>
    <property type="evidence" value="ECO:0007669"/>
    <property type="project" value="UniProtKB-SubCell"/>
</dbReference>
<dbReference type="EMBL" id="AMGV01000003">
    <property type="protein sequence ID" value="KEF59936.1"/>
    <property type="molecule type" value="Genomic_DNA"/>
</dbReference>
<evidence type="ECO:0008006" key="9">
    <source>
        <dbReference type="Google" id="ProtNLM"/>
    </source>
</evidence>
<protein>
    <recommendedName>
        <fullName evidence="9">Amino acid permease/ SLC12A domain-containing protein</fullName>
    </recommendedName>
</protein>
<comment type="caution">
    <text evidence="7">The sequence shown here is derived from an EMBL/GenBank/DDBJ whole genome shotgun (WGS) entry which is preliminary data.</text>
</comment>
<evidence type="ECO:0000256" key="4">
    <source>
        <dbReference type="ARBA" id="ARBA00022989"/>
    </source>
</evidence>
<accession>A0A072PJ71</accession>
<dbReference type="VEuPathDB" id="FungiDB:A1O9_04784"/>
<feature type="transmembrane region" description="Helical" evidence="6">
    <location>
        <begin position="285"/>
        <end position="307"/>
    </location>
</feature>
<dbReference type="PIRSF" id="PIRSF006060">
    <property type="entry name" value="AA_transporter"/>
    <property type="match status" value="1"/>
</dbReference>
<dbReference type="STRING" id="1182545.A0A072PJ71"/>
<proteinExistence type="predicted"/>
<gene>
    <name evidence="7" type="ORF">A1O9_04784</name>
</gene>
<evidence type="ECO:0000256" key="3">
    <source>
        <dbReference type="ARBA" id="ARBA00022692"/>
    </source>
</evidence>
<feature type="transmembrane region" description="Helical" evidence="6">
    <location>
        <begin position="184"/>
        <end position="208"/>
    </location>
</feature>
<keyword evidence="5 6" id="KW-0472">Membrane</keyword>
<keyword evidence="2" id="KW-0813">Transport</keyword>
<evidence type="ECO:0000256" key="5">
    <source>
        <dbReference type="ARBA" id="ARBA00023136"/>
    </source>
</evidence>
<dbReference type="PANTHER" id="PTHR45649:SF14">
    <property type="entry name" value="GABA PERMEASE"/>
    <property type="match status" value="1"/>
</dbReference>
<name>A0A072PJ71_9EURO</name>
<dbReference type="GeneID" id="25279713"/>
<feature type="transmembrane region" description="Helical" evidence="6">
    <location>
        <begin position="246"/>
        <end position="264"/>
    </location>
</feature>
<dbReference type="HOGENOM" id="CLU_004495_2_3_1"/>
<feature type="transmembrane region" description="Helical" evidence="6">
    <location>
        <begin position="313"/>
        <end position="336"/>
    </location>
</feature>
<dbReference type="InterPro" id="IPR002293">
    <property type="entry name" value="AA/rel_permease1"/>
</dbReference>
<dbReference type="GO" id="GO:0022857">
    <property type="term" value="F:transmembrane transporter activity"/>
    <property type="evidence" value="ECO:0007669"/>
    <property type="project" value="InterPro"/>
</dbReference>
<keyword evidence="8" id="KW-1185">Reference proteome</keyword>
<keyword evidence="3 6" id="KW-0812">Transmembrane</keyword>
<organism evidence="7 8">
    <name type="scientific">Exophiala aquamarina CBS 119918</name>
    <dbReference type="NCBI Taxonomy" id="1182545"/>
    <lineage>
        <taxon>Eukaryota</taxon>
        <taxon>Fungi</taxon>
        <taxon>Dikarya</taxon>
        <taxon>Ascomycota</taxon>
        <taxon>Pezizomycotina</taxon>
        <taxon>Eurotiomycetes</taxon>
        <taxon>Chaetothyriomycetidae</taxon>
        <taxon>Chaetothyriales</taxon>
        <taxon>Herpotrichiellaceae</taxon>
        <taxon>Exophiala</taxon>
    </lineage>
</organism>
<sequence>MASLAEYASLWPTAGGQQFFVQVVAPEKYRRFLSYVIGWCVLVGEISTSSSCALNSAEIVAALVEITQPDVHWKPYMTWLIYTGFLIAPVLSNLLPKYLPALQIFGAFFNISNGLIWAIVFLVMADKNSANFVFSEFINTSGWASKGWVFLLSMYVPIYGLYGTDAVLHLVEEMKNASRDAPRVMIWSMIWAGVTAWLSAIVMCYTVGPNWETYMEETSAYVVWLHPIVGTYHLISSTGLVHRRVGLYYLIIVNINTAGSRLAWSMAKDRAFPFSPYFATISKRFTMPLRAMMGVTVLNLLAGVLVLGSELAFYAIISAGGITLQISYCIPILCVVLKGRQYLPPRPHFDLGRWGYAVNITSLLWSIIVVLFYVFPQYVPVVGAIQNMNWAIAMLGGVFVFAGMYWHVKGRHEYLIGSNSILDDTLVMHGEAVITGREAVAAFGQQRADTDKQAGV</sequence>
<feature type="transmembrane region" description="Helical" evidence="6">
    <location>
        <begin position="356"/>
        <end position="376"/>
    </location>
</feature>
<dbReference type="Proteomes" id="UP000027920">
    <property type="component" value="Unassembled WGS sequence"/>
</dbReference>
<dbReference type="AlphaFoldDB" id="A0A072PJ71"/>
<evidence type="ECO:0000313" key="8">
    <source>
        <dbReference type="Proteomes" id="UP000027920"/>
    </source>
</evidence>
<feature type="transmembrane region" description="Helical" evidence="6">
    <location>
        <begin position="76"/>
        <end position="95"/>
    </location>
</feature>
<dbReference type="Pfam" id="PF13520">
    <property type="entry name" value="AA_permease_2"/>
    <property type="match status" value="1"/>
</dbReference>